<protein>
    <submittedName>
        <fullName evidence="4">dTDP-3-amino-3,6-dideoxy-alpha-D-glucopyranose N,N-dimethyltransferase</fullName>
        <ecNumber evidence="4">2.1.1.235</ecNumber>
    </submittedName>
</protein>
<dbReference type="EC" id="2.1.1.235" evidence="4"/>
<keyword evidence="2 4" id="KW-0808">Transferase</keyword>
<dbReference type="EMBL" id="CP016094">
    <property type="protein sequence ID" value="AOS45966.1"/>
    <property type="molecule type" value="Genomic_DNA"/>
</dbReference>
<gene>
    <name evidence="4" type="primary">tylM1</name>
    <name evidence="4" type="ORF">Verru16b_03057</name>
</gene>
<reference evidence="4 5" key="1">
    <citation type="submission" date="2016-06" db="EMBL/GenBank/DDBJ databases">
        <title>Three novel species with peptidoglycan cell walls form the new genus Lacunisphaera gen. nov. in the family Opitutaceae of the verrucomicrobial subdivision 4.</title>
        <authorList>
            <person name="Rast P."/>
            <person name="Gloeckner I."/>
            <person name="Jogler M."/>
            <person name="Boedeker C."/>
            <person name="Jeske O."/>
            <person name="Wiegand S."/>
            <person name="Reinhardt R."/>
            <person name="Schumann P."/>
            <person name="Rohde M."/>
            <person name="Spring S."/>
            <person name="Gloeckner F.O."/>
            <person name="Jogler C."/>
        </authorList>
    </citation>
    <scope>NUCLEOTIDE SEQUENCE [LARGE SCALE GENOMIC DNA]</scope>
    <source>
        <strain evidence="4 5">IG16b</strain>
    </source>
</reference>
<dbReference type="Gene3D" id="3.40.50.150">
    <property type="entry name" value="Vaccinia Virus protein VP39"/>
    <property type="match status" value="1"/>
</dbReference>
<dbReference type="PANTHER" id="PTHR43861">
    <property type="entry name" value="TRANS-ACONITATE 2-METHYLTRANSFERASE-RELATED"/>
    <property type="match status" value="1"/>
</dbReference>
<dbReference type="GO" id="GO:0008168">
    <property type="term" value="F:methyltransferase activity"/>
    <property type="evidence" value="ECO:0007669"/>
    <property type="project" value="UniProtKB-KW"/>
</dbReference>
<dbReference type="RefSeq" id="WP_069963068.1">
    <property type="nucleotide sequence ID" value="NZ_CP016094.1"/>
</dbReference>
<evidence type="ECO:0000313" key="5">
    <source>
        <dbReference type="Proteomes" id="UP000095228"/>
    </source>
</evidence>
<accession>A0A1D8AYJ6</accession>
<dbReference type="OrthoDB" id="9804312at2"/>
<dbReference type="STRING" id="1838286.Verru16b_03057"/>
<dbReference type="KEGG" id="obg:Verru16b_03057"/>
<dbReference type="AlphaFoldDB" id="A0A1D8AYJ6"/>
<evidence type="ECO:0000256" key="1">
    <source>
        <dbReference type="ARBA" id="ARBA00022603"/>
    </source>
</evidence>
<evidence type="ECO:0000259" key="3">
    <source>
        <dbReference type="Pfam" id="PF13649"/>
    </source>
</evidence>
<organism evidence="4 5">
    <name type="scientific">Lacunisphaera limnophila</name>
    <dbReference type="NCBI Taxonomy" id="1838286"/>
    <lineage>
        <taxon>Bacteria</taxon>
        <taxon>Pseudomonadati</taxon>
        <taxon>Verrucomicrobiota</taxon>
        <taxon>Opitutia</taxon>
        <taxon>Opitutales</taxon>
        <taxon>Opitutaceae</taxon>
        <taxon>Lacunisphaera</taxon>
    </lineage>
</organism>
<sequence length="223" mass="24374">MKPTEVAKSYDALAARWASPAFDLANGIEPHRRALRLAPTRGAALDVGCGANGRILQLLQAHGLDVEGLDISAEMLRLAREAHPGVTFHQGDICSWCPPQRYVFISAWDSIWHVPLAEQRGVLLKLLSALAPAGVLIFTAGGLAHPDERTDQAMGVPMYHATLGVPHLLDVVHEGACILRHFEYDQWPELHVYAIVQKAESNPFRSPVLALLPPVEQIPGTRI</sequence>
<dbReference type="InterPro" id="IPR041698">
    <property type="entry name" value="Methyltransf_25"/>
</dbReference>
<dbReference type="PANTHER" id="PTHR43861:SF1">
    <property type="entry name" value="TRANS-ACONITATE 2-METHYLTRANSFERASE"/>
    <property type="match status" value="1"/>
</dbReference>
<dbReference type="InterPro" id="IPR029063">
    <property type="entry name" value="SAM-dependent_MTases_sf"/>
</dbReference>
<evidence type="ECO:0000313" key="4">
    <source>
        <dbReference type="EMBL" id="AOS45966.1"/>
    </source>
</evidence>
<keyword evidence="1 4" id="KW-0489">Methyltransferase</keyword>
<dbReference type="GO" id="GO:0032259">
    <property type="term" value="P:methylation"/>
    <property type="evidence" value="ECO:0007669"/>
    <property type="project" value="UniProtKB-KW"/>
</dbReference>
<evidence type="ECO:0000256" key="2">
    <source>
        <dbReference type="ARBA" id="ARBA00022679"/>
    </source>
</evidence>
<feature type="domain" description="Methyltransferase" evidence="3">
    <location>
        <begin position="45"/>
        <end position="134"/>
    </location>
</feature>
<dbReference type="Proteomes" id="UP000095228">
    <property type="component" value="Chromosome"/>
</dbReference>
<dbReference type="Pfam" id="PF13649">
    <property type="entry name" value="Methyltransf_25"/>
    <property type="match status" value="1"/>
</dbReference>
<name>A0A1D8AYJ6_9BACT</name>
<dbReference type="CDD" id="cd02440">
    <property type="entry name" value="AdoMet_MTases"/>
    <property type="match status" value="1"/>
</dbReference>
<proteinExistence type="predicted"/>
<dbReference type="SUPFAM" id="SSF53335">
    <property type="entry name" value="S-adenosyl-L-methionine-dependent methyltransferases"/>
    <property type="match status" value="1"/>
</dbReference>
<keyword evidence="5" id="KW-1185">Reference proteome</keyword>